<evidence type="ECO:0000259" key="11">
    <source>
        <dbReference type="Pfam" id="PF02868"/>
    </source>
</evidence>
<dbReference type="GO" id="GO:0005576">
    <property type="term" value="C:extracellular region"/>
    <property type="evidence" value="ECO:0007669"/>
    <property type="project" value="UniProtKB-SubCell"/>
</dbReference>
<dbReference type="AlphaFoldDB" id="A0A8J3IAV2"/>
<dbReference type="Pfam" id="PF02868">
    <property type="entry name" value="Peptidase_M4_C"/>
    <property type="match status" value="1"/>
</dbReference>
<dbReference type="Pfam" id="PF01447">
    <property type="entry name" value="Peptidase_M4"/>
    <property type="match status" value="1"/>
</dbReference>
<keyword evidence="5 8" id="KW-0862">Zinc</keyword>
<dbReference type="PANTHER" id="PTHR43579:SF1">
    <property type="entry name" value="NEUTRAL METALLOPROTEINASE"/>
    <property type="match status" value="1"/>
</dbReference>
<dbReference type="InterPro" id="IPR032475">
    <property type="entry name" value="Protealysin_N_PP"/>
</dbReference>
<evidence type="ECO:0000313" key="14">
    <source>
        <dbReference type="Proteomes" id="UP000612362"/>
    </source>
</evidence>
<evidence type="ECO:0000256" key="8">
    <source>
        <dbReference type="RuleBase" id="RU366073"/>
    </source>
</evidence>
<comment type="similarity">
    <text evidence="1 8">Belongs to the peptidase M4 family.</text>
</comment>
<dbReference type="Gene3D" id="1.10.390.10">
    <property type="entry name" value="Neutral Protease Domain 2"/>
    <property type="match status" value="1"/>
</dbReference>
<evidence type="ECO:0000256" key="7">
    <source>
        <dbReference type="PIRSR" id="PIRSR623612-1"/>
    </source>
</evidence>
<keyword evidence="3" id="KW-0479">Metal-binding</keyword>
<accession>A0A8J3IAV2</accession>
<dbReference type="InterPro" id="IPR023612">
    <property type="entry name" value="Peptidase_M4"/>
</dbReference>
<dbReference type="InterPro" id="IPR052759">
    <property type="entry name" value="Metalloprotease_M4"/>
</dbReference>
<sequence length="394" mass="43606">MNQHFPRHIHSIIPPHILSSIAERGSSEQRLRALRALAFDQSVRAARASNPGLMRLIPNQQCEDTPGTTPTPHRSIYDAQQSTDLPGKLVRGEQQPANKDVAVNEAYDGLGWTFNLFQKCYNRNSIDNKGLPLNASVHYSKQYDNAFWDGERMVFGDGDKDQFNRFTIAIEVIGHELTHGVTDNEANLNYEGQPGALNESISDVFGSLVKQFSLQQTADQADWLIGKGLFTSKVHGKALRSMKAPGTAYDDPILGKDPQPATMDGYVDSEDDNGGVHINSGIPNHAFYLAATAIGGFAWEKAGRVWYETLRDSSLKPTSKFSDFANLTVKQAEKLYGTNSPEQQAIQKAWETVKVFKAKVTHPPTRMPIETSSVPETTPEETQEEHPHESDAAD</sequence>
<evidence type="ECO:0000259" key="12">
    <source>
        <dbReference type="Pfam" id="PF16485"/>
    </source>
</evidence>
<dbReference type="RefSeq" id="WP_220197159.1">
    <property type="nucleotide sequence ID" value="NZ_BNJF01000003.1"/>
</dbReference>
<evidence type="ECO:0000256" key="3">
    <source>
        <dbReference type="ARBA" id="ARBA00022723"/>
    </source>
</evidence>
<keyword evidence="14" id="KW-1185">Reference proteome</keyword>
<feature type="active site" description="Proton donor" evidence="7">
    <location>
        <position position="277"/>
    </location>
</feature>
<keyword evidence="8" id="KW-0964">Secreted</keyword>
<dbReference type="GO" id="GO:0046872">
    <property type="term" value="F:metal ion binding"/>
    <property type="evidence" value="ECO:0007669"/>
    <property type="project" value="UniProtKB-UniRule"/>
</dbReference>
<dbReference type="Gene3D" id="3.10.170.10">
    <property type="match status" value="1"/>
</dbReference>
<feature type="compositionally biased region" description="Basic and acidic residues" evidence="9">
    <location>
        <begin position="384"/>
        <end position="394"/>
    </location>
</feature>
<dbReference type="Pfam" id="PF16485">
    <property type="entry name" value="PLN_propep"/>
    <property type="match status" value="1"/>
</dbReference>
<gene>
    <name evidence="13" type="ORF">KSX_60970</name>
</gene>
<feature type="region of interest" description="Disordered" evidence="9">
    <location>
        <begin position="361"/>
        <end position="394"/>
    </location>
</feature>
<evidence type="ECO:0000256" key="2">
    <source>
        <dbReference type="ARBA" id="ARBA00022670"/>
    </source>
</evidence>
<feature type="domain" description="Peptidase M4 C-terminal" evidence="11">
    <location>
        <begin position="186"/>
        <end position="355"/>
    </location>
</feature>
<evidence type="ECO:0000256" key="6">
    <source>
        <dbReference type="ARBA" id="ARBA00023049"/>
    </source>
</evidence>
<proteinExistence type="inferred from homology"/>
<evidence type="ECO:0000259" key="10">
    <source>
        <dbReference type="Pfam" id="PF01447"/>
    </source>
</evidence>
<reference evidence="13" key="1">
    <citation type="submission" date="2020-10" db="EMBL/GenBank/DDBJ databases">
        <title>Taxonomic study of unclassified bacteria belonging to the class Ktedonobacteria.</title>
        <authorList>
            <person name="Yabe S."/>
            <person name="Wang C.M."/>
            <person name="Zheng Y."/>
            <person name="Sakai Y."/>
            <person name="Cavaletti L."/>
            <person name="Monciardini P."/>
            <person name="Donadio S."/>
        </authorList>
    </citation>
    <scope>NUCLEOTIDE SEQUENCE</scope>
    <source>
        <strain evidence="13">SOSP1-1</strain>
    </source>
</reference>
<dbReference type="EC" id="3.4.24.-" evidence="8"/>
<dbReference type="GO" id="GO:0006508">
    <property type="term" value="P:proteolysis"/>
    <property type="evidence" value="ECO:0007669"/>
    <property type="project" value="UniProtKB-KW"/>
</dbReference>
<name>A0A8J3IAV2_9CHLR</name>
<dbReference type="InterPro" id="IPR013856">
    <property type="entry name" value="Peptidase_M4_domain"/>
</dbReference>
<feature type="active site" evidence="7">
    <location>
        <position position="176"/>
    </location>
</feature>
<dbReference type="SUPFAM" id="SSF55486">
    <property type="entry name" value="Metalloproteases ('zincins'), catalytic domain"/>
    <property type="match status" value="1"/>
</dbReference>
<evidence type="ECO:0000256" key="1">
    <source>
        <dbReference type="ARBA" id="ARBA00009388"/>
    </source>
</evidence>
<dbReference type="InterPro" id="IPR027268">
    <property type="entry name" value="Peptidase_M4/M1_CTD_sf"/>
</dbReference>
<comment type="caution">
    <text evidence="13">The sequence shown here is derived from an EMBL/GenBank/DDBJ whole genome shotgun (WGS) entry which is preliminary data.</text>
</comment>
<dbReference type="EMBL" id="BNJF01000003">
    <property type="protein sequence ID" value="GHO47934.1"/>
    <property type="molecule type" value="Genomic_DNA"/>
</dbReference>
<comment type="subcellular location">
    <subcellularLocation>
        <location evidence="8">Secreted</location>
    </subcellularLocation>
</comment>
<dbReference type="Proteomes" id="UP000612362">
    <property type="component" value="Unassembled WGS sequence"/>
</dbReference>
<evidence type="ECO:0000256" key="4">
    <source>
        <dbReference type="ARBA" id="ARBA00022801"/>
    </source>
</evidence>
<dbReference type="PRINTS" id="PR00730">
    <property type="entry name" value="THERMOLYSIN"/>
</dbReference>
<keyword evidence="6 8" id="KW-0482">Metalloprotease</keyword>
<comment type="function">
    <text evidence="8">Extracellular zinc metalloprotease.</text>
</comment>
<feature type="domain" description="Peptidase M4" evidence="10">
    <location>
        <begin position="75"/>
        <end position="183"/>
    </location>
</feature>
<keyword evidence="2 8" id="KW-0645">Protease</keyword>
<comment type="cofactor">
    <cofactor evidence="8">
        <name>Zn(2+)</name>
        <dbReference type="ChEBI" id="CHEBI:29105"/>
    </cofactor>
</comment>
<evidence type="ECO:0000256" key="5">
    <source>
        <dbReference type="ARBA" id="ARBA00022833"/>
    </source>
</evidence>
<dbReference type="CDD" id="cd09597">
    <property type="entry name" value="M4_TLP"/>
    <property type="match status" value="1"/>
</dbReference>
<dbReference type="InterPro" id="IPR001570">
    <property type="entry name" value="Peptidase_M4_C_domain"/>
</dbReference>
<feature type="domain" description="Protealysin N-terminal propeptide" evidence="12">
    <location>
        <begin position="10"/>
        <end position="46"/>
    </location>
</feature>
<dbReference type="PANTHER" id="PTHR43579">
    <property type="match status" value="1"/>
</dbReference>
<protein>
    <recommendedName>
        <fullName evidence="8">Neutral metalloproteinase</fullName>
        <ecNumber evidence="8">3.4.24.-</ecNumber>
    </recommendedName>
</protein>
<evidence type="ECO:0000313" key="13">
    <source>
        <dbReference type="EMBL" id="GHO47934.1"/>
    </source>
</evidence>
<organism evidence="13 14">
    <name type="scientific">Ktedonospora formicarum</name>
    <dbReference type="NCBI Taxonomy" id="2778364"/>
    <lineage>
        <taxon>Bacteria</taxon>
        <taxon>Bacillati</taxon>
        <taxon>Chloroflexota</taxon>
        <taxon>Ktedonobacteria</taxon>
        <taxon>Ktedonobacterales</taxon>
        <taxon>Ktedonobacteraceae</taxon>
        <taxon>Ktedonospora</taxon>
    </lineage>
</organism>
<dbReference type="GO" id="GO:0004222">
    <property type="term" value="F:metalloendopeptidase activity"/>
    <property type="evidence" value="ECO:0007669"/>
    <property type="project" value="UniProtKB-UniRule"/>
</dbReference>
<evidence type="ECO:0000256" key="9">
    <source>
        <dbReference type="SAM" id="MobiDB-lite"/>
    </source>
</evidence>
<keyword evidence="4 8" id="KW-0378">Hydrolase</keyword>